<dbReference type="GO" id="GO:0005840">
    <property type="term" value="C:ribosome"/>
    <property type="evidence" value="ECO:0007669"/>
    <property type="project" value="UniProtKB-KW"/>
</dbReference>
<evidence type="ECO:0000256" key="4">
    <source>
        <dbReference type="ARBA" id="ARBA00035244"/>
    </source>
</evidence>
<dbReference type="SUPFAM" id="SSF52166">
    <property type="entry name" value="Ribosomal protein L4"/>
    <property type="match status" value="1"/>
</dbReference>
<evidence type="ECO:0000313" key="7">
    <source>
        <dbReference type="EMBL" id="SBT63048.1"/>
    </source>
</evidence>
<dbReference type="GO" id="GO:1990904">
    <property type="term" value="C:ribonucleoprotein complex"/>
    <property type="evidence" value="ECO:0007669"/>
    <property type="project" value="UniProtKB-KW"/>
</dbReference>
<dbReference type="EMBL" id="FLRF01000003">
    <property type="protein sequence ID" value="SBT63048.1"/>
    <property type="molecule type" value="Genomic_DNA"/>
</dbReference>
<dbReference type="InterPro" id="IPR023574">
    <property type="entry name" value="Ribosomal_uL4_dom_sf"/>
</dbReference>
<dbReference type="PANTHER" id="PTHR10746">
    <property type="entry name" value="50S RIBOSOMAL PROTEIN L4"/>
    <property type="match status" value="1"/>
</dbReference>
<evidence type="ECO:0000256" key="2">
    <source>
        <dbReference type="ARBA" id="ARBA00022980"/>
    </source>
</evidence>
<protein>
    <recommendedName>
        <fullName evidence="4">Large ribosomal subunit protein uL4</fullName>
    </recommendedName>
    <alternativeName>
        <fullName evidence="5">50S ribosomal protein L4</fullName>
    </alternativeName>
</protein>
<accession>A0A1C3K956</accession>
<organism evidence="7 8">
    <name type="scientific">Tremblaya princeps</name>
    <dbReference type="NCBI Taxonomy" id="189385"/>
    <lineage>
        <taxon>Bacteria</taxon>
        <taxon>Pseudomonadati</taxon>
        <taxon>Pseudomonadota</taxon>
        <taxon>Betaproteobacteria</taxon>
        <taxon>Candidatus Tremblayella</taxon>
    </lineage>
</organism>
<dbReference type="Proteomes" id="UP000092845">
    <property type="component" value="Unassembled WGS sequence"/>
</dbReference>
<keyword evidence="3" id="KW-0687">Ribonucleoprotein</keyword>
<dbReference type="GO" id="GO:0003735">
    <property type="term" value="F:structural constituent of ribosome"/>
    <property type="evidence" value="ECO:0007669"/>
    <property type="project" value="InterPro"/>
</dbReference>
<feature type="region of interest" description="Disordered" evidence="6">
    <location>
        <begin position="51"/>
        <end position="91"/>
    </location>
</feature>
<dbReference type="Pfam" id="PF00573">
    <property type="entry name" value="Ribosomal_L4"/>
    <property type="match status" value="1"/>
</dbReference>
<dbReference type="InterPro" id="IPR002136">
    <property type="entry name" value="Ribosomal_uL4"/>
</dbReference>
<keyword evidence="2 7" id="KW-0689">Ribosomal protein</keyword>
<gene>
    <name evidence="7" type="primary">rplD</name>
    <name evidence="7" type="ORF">TREMTM_C_01220</name>
</gene>
<comment type="similarity">
    <text evidence="1">Belongs to the universal ribosomal protein uL4 family.</text>
</comment>
<reference evidence="8" key="1">
    <citation type="submission" date="2016-04" db="EMBL/GenBank/DDBJ databases">
        <authorList>
            <person name="Szabo Gitta"/>
        </authorList>
    </citation>
    <scope>NUCLEOTIDE SEQUENCE [LARGE SCALE GENOMIC DNA]</scope>
</reference>
<feature type="region of interest" description="Disordered" evidence="6">
    <location>
        <begin position="1"/>
        <end position="26"/>
    </location>
</feature>
<evidence type="ECO:0000256" key="5">
    <source>
        <dbReference type="ARBA" id="ARBA00035462"/>
    </source>
</evidence>
<name>A0A1C3K956_TREPR</name>
<feature type="compositionally biased region" description="Basic residues" evidence="6">
    <location>
        <begin position="64"/>
        <end position="75"/>
    </location>
</feature>
<sequence length="212" mass="23175">MRTTSLWSGAGSQGMQEASSPYCPRQAHGSHAGFPLLRQVLNAYHASLRPSCSKQRSRGEVSHSTRKPWRQKGLGRARAGMTSSPLWRGGGRAFPSRTAASRLVRINKRMARLSLHLQIVTAAQHGRLAIVDAMRLAPSKTRELRCASAQPSTMVVVGKSELCYHAYRASRNLSGLSIVAQRGISPRALHLSDRIVITRKAAEDIATMHSLC</sequence>
<evidence type="ECO:0000256" key="3">
    <source>
        <dbReference type="ARBA" id="ARBA00023274"/>
    </source>
</evidence>
<dbReference type="GO" id="GO:0006412">
    <property type="term" value="P:translation"/>
    <property type="evidence" value="ECO:0007669"/>
    <property type="project" value="InterPro"/>
</dbReference>
<dbReference type="PANTHER" id="PTHR10746:SF6">
    <property type="entry name" value="LARGE RIBOSOMAL SUBUNIT PROTEIN UL4M"/>
    <property type="match status" value="1"/>
</dbReference>
<proteinExistence type="inferred from homology"/>
<evidence type="ECO:0000256" key="6">
    <source>
        <dbReference type="SAM" id="MobiDB-lite"/>
    </source>
</evidence>
<dbReference type="AlphaFoldDB" id="A0A1C3K956"/>
<dbReference type="InterPro" id="IPR013005">
    <property type="entry name" value="Ribosomal_uL4-like"/>
</dbReference>
<evidence type="ECO:0000256" key="1">
    <source>
        <dbReference type="ARBA" id="ARBA00010528"/>
    </source>
</evidence>
<evidence type="ECO:0000313" key="8">
    <source>
        <dbReference type="Proteomes" id="UP000092845"/>
    </source>
</evidence>
<dbReference type="Gene3D" id="3.40.1370.10">
    <property type="match status" value="1"/>
</dbReference>